<evidence type="ECO:0000313" key="2">
    <source>
        <dbReference type="EMBL" id="RPD56695.1"/>
    </source>
</evidence>
<sequence length="466" mass="52333">MDRSTPIPDDGIARSRSHSYEQPGESRGSQELLLGWGGSSPLGYGYPPQEDYGLMAARRDHRHNFSYAGTLMLKSEPVEERCNNEDHDVDYSDPVSCPRANDPLDDSETKPGKALAWMPRFTESPSLRRSPTPEVKLQRDTPQAGAADAHISRYTSRPVIARPADGRRIPRNIPYRSDSANTIIDWGDEYSDYASTLPAVDENPPTLHTRSATPGAVPDAARVSFTHHDGQRGLRPQRQPRSQKHHAAKARKSVHRKKPSTARRHRAIKTIRRPFSPMRATSPPMLERYDSPETPDDRISEAQATIGGVRHKVACLPLEWALYDDEFWSTVDVIYQGKHGRHLSLSFTKLECAIGKQCINVQLRARGLPRRERSMNAYCSVKSSKTPVLPQIVRAIYGALKDQDKGIEDLAIYYIWRPQSCIKVIVDYYIDNHKKRPGHVQRGSAGSKPAGVDPGYPFSLQIFRAC</sequence>
<organism evidence="2 3">
    <name type="scientific">Lentinus tigrinus ALCF2SS1-6</name>
    <dbReference type="NCBI Taxonomy" id="1328759"/>
    <lineage>
        <taxon>Eukaryota</taxon>
        <taxon>Fungi</taxon>
        <taxon>Dikarya</taxon>
        <taxon>Basidiomycota</taxon>
        <taxon>Agaricomycotina</taxon>
        <taxon>Agaricomycetes</taxon>
        <taxon>Polyporales</taxon>
        <taxon>Polyporaceae</taxon>
        <taxon>Lentinus</taxon>
    </lineage>
</organism>
<dbReference type="EMBL" id="ML122286">
    <property type="protein sequence ID" value="RPD56695.1"/>
    <property type="molecule type" value="Genomic_DNA"/>
</dbReference>
<name>A0A5C2S008_9APHY</name>
<feature type="region of interest" description="Disordered" evidence="1">
    <location>
        <begin position="124"/>
        <end position="149"/>
    </location>
</feature>
<protein>
    <submittedName>
        <fullName evidence="2">Uncharacterized protein</fullName>
    </submittedName>
</protein>
<keyword evidence="3" id="KW-1185">Reference proteome</keyword>
<dbReference type="AlphaFoldDB" id="A0A5C2S008"/>
<accession>A0A5C2S008</accession>
<dbReference type="OrthoDB" id="10613635at2759"/>
<feature type="region of interest" description="Disordered" evidence="1">
    <location>
        <begin position="276"/>
        <end position="296"/>
    </location>
</feature>
<feature type="region of interest" description="Disordered" evidence="1">
    <location>
        <begin position="227"/>
        <end position="264"/>
    </location>
</feature>
<evidence type="ECO:0000256" key="1">
    <source>
        <dbReference type="SAM" id="MobiDB-lite"/>
    </source>
</evidence>
<evidence type="ECO:0000313" key="3">
    <source>
        <dbReference type="Proteomes" id="UP000313359"/>
    </source>
</evidence>
<dbReference type="Proteomes" id="UP000313359">
    <property type="component" value="Unassembled WGS sequence"/>
</dbReference>
<feature type="compositionally biased region" description="Basic residues" evidence="1">
    <location>
        <begin position="241"/>
        <end position="264"/>
    </location>
</feature>
<reference evidence="2" key="1">
    <citation type="journal article" date="2018" name="Genome Biol. Evol.">
        <title>Genomics and development of Lentinus tigrinus, a white-rot wood-decaying mushroom with dimorphic fruiting bodies.</title>
        <authorList>
            <person name="Wu B."/>
            <person name="Xu Z."/>
            <person name="Knudson A."/>
            <person name="Carlson A."/>
            <person name="Chen N."/>
            <person name="Kovaka S."/>
            <person name="LaButti K."/>
            <person name="Lipzen A."/>
            <person name="Pennachio C."/>
            <person name="Riley R."/>
            <person name="Schakwitz W."/>
            <person name="Umezawa K."/>
            <person name="Ohm R.A."/>
            <person name="Grigoriev I.V."/>
            <person name="Nagy L.G."/>
            <person name="Gibbons J."/>
            <person name="Hibbett D."/>
        </authorList>
    </citation>
    <scope>NUCLEOTIDE SEQUENCE [LARGE SCALE GENOMIC DNA]</scope>
    <source>
        <strain evidence="2">ALCF2SS1-6</strain>
    </source>
</reference>
<feature type="compositionally biased region" description="Basic and acidic residues" evidence="1">
    <location>
        <begin position="287"/>
        <end position="296"/>
    </location>
</feature>
<feature type="region of interest" description="Disordered" evidence="1">
    <location>
        <begin position="87"/>
        <end position="111"/>
    </location>
</feature>
<gene>
    <name evidence="2" type="ORF">L227DRAFT_249685</name>
</gene>
<proteinExistence type="predicted"/>
<feature type="region of interest" description="Disordered" evidence="1">
    <location>
        <begin position="1"/>
        <end position="40"/>
    </location>
</feature>